<organism evidence="1 2">
    <name type="scientific">Branchiostoma lanceolatum</name>
    <name type="common">Common lancelet</name>
    <name type="synonym">Amphioxus lanceolatum</name>
    <dbReference type="NCBI Taxonomy" id="7740"/>
    <lineage>
        <taxon>Eukaryota</taxon>
        <taxon>Metazoa</taxon>
        <taxon>Chordata</taxon>
        <taxon>Cephalochordata</taxon>
        <taxon>Leptocardii</taxon>
        <taxon>Amphioxiformes</taxon>
        <taxon>Branchiostomatidae</taxon>
        <taxon>Branchiostoma</taxon>
    </lineage>
</organism>
<sequence>MESSEKGKYGQDSVLDLSDDRRVWIVPENEFDPQILNQLPLVSFPDQSQWIVSPPHHGQDGLAFWIPVKTDSKETVKRKAKSPHSVIRPTVPPKRKEGYLPNALAGVVDSLWGSRDHTGQLSTLLSDTTRPFAPRTFEHVVQLRADNQQGSATPRGDGCTDMSAGDAETALVDPNLSQAVADIETNTGSSSQLKRDAIEQVICTPS</sequence>
<dbReference type="AlphaFoldDB" id="A0A8J9Z9A5"/>
<evidence type="ECO:0000313" key="2">
    <source>
        <dbReference type="Proteomes" id="UP000838412"/>
    </source>
</evidence>
<proteinExistence type="predicted"/>
<dbReference type="OrthoDB" id="9976497at2759"/>
<dbReference type="EMBL" id="OV696702">
    <property type="protein sequence ID" value="CAH1249498.1"/>
    <property type="molecule type" value="Genomic_DNA"/>
</dbReference>
<accession>A0A8J9Z9A5</accession>
<dbReference type="Proteomes" id="UP000838412">
    <property type="component" value="Chromosome 17"/>
</dbReference>
<protein>
    <submittedName>
        <fullName evidence="1">Hypp8619 protein</fullName>
    </submittedName>
</protein>
<name>A0A8J9Z9A5_BRALA</name>
<gene>
    <name evidence="1" type="primary">Hypp8619</name>
    <name evidence="1" type="ORF">BLAG_LOCUS10575</name>
</gene>
<reference evidence="1" key="1">
    <citation type="submission" date="2022-01" db="EMBL/GenBank/DDBJ databases">
        <authorList>
            <person name="Braso-Vives M."/>
        </authorList>
    </citation>
    <scope>NUCLEOTIDE SEQUENCE</scope>
</reference>
<keyword evidence="2" id="KW-1185">Reference proteome</keyword>
<evidence type="ECO:0000313" key="1">
    <source>
        <dbReference type="EMBL" id="CAH1249498.1"/>
    </source>
</evidence>